<keyword evidence="7" id="KW-0808">Transferase</keyword>
<evidence type="ECO:0000259" key="6">
    <source>
        <dbReference type="PROSITE" id="PS50011"/>
    </source>
</evidence>
<evidence type="ECO:0000256" key="3">
    <source>
        <dbReference type="PROSITE-ProRule" id="PRU10141"/>
    </source>
</evidence>
<feature type="compositionally biased region" description="Polar residues" evidence="5">
    <location>
        <begin position="371"/>
        <end position="381"/>
    </location>
</feature>
<proteinExistence type="inferred from homology"/>
<dbReference type="InterPro" id="IPR000719">
    <property type="entry name" value="Prot_kinase_dom"/>
</dbReference>
<dbReference type="Pfam" id="PF00069">
    <property type="entry name" value="Pkinase"/>
    <property type="match status" value="1"/>
</dbReference>
<dbReference type="OMA" id="VEYCHEQ"/>
<keyword evidence="2 3" id="KW-0067">ATP-binding</keyword>
<keyword evidence="7" id="KW-0418">Kinase</keyword>
<dbReference type="InParanoid" id="A2ETF3"/>
<dbReference type="SMART" id="SM00220">
    <property type="entry name" value="S_TKc"/>
    <property type="match status" value="1"/>
</dbReference>
<evidence type="ECO:0000256" key="1">
    <source>
        <dbReference type="ARBA" id="ARBA00022741"/>
    </source>
</evidence>
<feature type="region of interest" description="Disordered" evidence="5">
    <location>
        <begin position="341"/>
        <end position="383"/>
    </location>
</feature>
<dbReference type="FunFam" id="3.30.200.20:FF:000042">
    <property type="entry name" value="Aurora kinase A"/>
    <property type="match status" value="1"/>
</dbReference>
<dbReference type="PANTHER" id="PTHR24346">
    <property type="entry name" value="MAP/MICROTUBULE AFFINITY-REGULATING KINASE"/>
    <property type="match status" value="1"/>
</dbReference>
<dbReference type="VEuPathDB" id="TrichDB:TVAG_203770"/>
<dbReference type="Gene3D" id="1.10.510.10">
    <property type="entry name" value="Transferase(Phosphotransferase) domain 1"/>
    <property type="match status" value="1"/>
</dbReference>
<accession>A2ETF3</accession>
<keyword evidence="1 3" id="KW-0547">Nucleotide-binding</keyword>
<dbReference type="VEuPathDB" id="TrichDB:TVAGG3_0763800"/>
<reference evidence="7" key="1">
    <citation type="submission" date="2006-10" db="EMBL/GenBank/DDBJ databases">
        <authorList>
            <person name="Amadeo P."/>
            <person name="Zhao Q."/>
            <person name="Wortman J."/>
            <person name="Fraser-Liggett C."/>
            <person name="Carlton J."/>
        </authorList>
    </citation>
    <scope>NUCLEOTIDE SEQUENCE</scope>
    <source>
        <strain evidence="7">G3</strain>
    </source>
</reference>
<dbReference type="KEGG" id="tva:4761922"/>
<evidence type="ECO:0000256" key="5">
    <source>
        <dbReference type="SAM" id="MobiDB-lite"/>
    </source>
</evidence>
<sequence length="394" mass="44908">MTNHIFTPPSIGDYHFKGEIGYGAFSIVKLVQHSQSNNFFACKVISKEKLSSIKRIERFEDEIRIQQQLHHPNVVQIYDLLKDEKNFYIMMEFCQGGELFQYIVDKGKLTEDEAKQILDQILEGIKYIHKMGVVHRDIKPENILIDQNGNVKLSDFGLSKYVSLKSNLVKTPCGSPCYASPECLSGLPYNGYISDMWSVGVLLYACVCGQLPWTKRSQAELFAQVKSGSYEIPSSLSLECQDLIMRLMDTDTNTRITPEEALKHEWFDSLLPQTRIQPKVNVPDLSLKKIDNFFTKYEYSQFKIDISLLNSLPNLTFQKVVKNIIPNPNFASPVKVPESVNRMKLPTLSPKPRPRKDSGANLKPLKALPRNPNSRKLSNPVNRPVRRSCVLPNI</sequence>
<dbReference type="PROSITE" id="PS00108">
    <property type="entry name" value="PROTEIN_KINASE_ST"/>
    <property type="match status" value="1"/>
</dbReference>
<dbReference type="EMBL" id="DS113486">
    <property type="protein sequence ID" value="EAY04073.1"/>
    <property type="molecule type" value="Genomic_DNA"/>
</dbReference>
<dbReference type="OrthoDB" id="193931at2759"/>
<dbReference type="eggNOG" id="KOG0583">
    <property type="taxonomic scope" value="Eukaryota"/>
</dbReference>
<evidence type="ECO:0000256" key="2">
    <source>
        <dbReference type="ARBA" id="ARBA00022840"/>
    </source>
</evidence>
<dbReference type="InterPro" id="IPR017441">
    <property type="entry name" value="Protein_kinase_ATP_BS"/>
</dbReference>
<reference evidence="7" key="2">
    <citation type="journal article" date="2007" name="Science">
        <title>Draft genome sequence of the sexually transmitted pathogen Trichomonas vaginalis.</title>
        <authorList>
            <person name="Carlton J.M."/>
            <person name="Hirt R.P."/>
            <person name="Silva J.C."/>
            <person name="Delcher A.L."/>
            <person name="Schatz M."/>
            <person name="Zhao Q."/>
            <person name="Wortman J.R."/>
            <person name="Bidwell S.L."/>
            <person name="Alsmark U.C.M."/>
            <person name="Besteiro S."/>
            <person name="Sicheritz-Ponten T."/>
            <person name="Noel C.J."/>
            <person name="Dacks J.B."/>
            <person name="Foster P.G."/>
            <person name="Simillion C."/>
            <person name="Van de Peer Y."/>
            <person name="Miranda-Saavedra D."/>
            <person name="Barton G.J."/>
            <person name="Westrop G.D."/>
            <person name="Mueller S."/>
            <person name="Dessi D."/>
            <person name="Fiori P.L."/>
            <person name="Ren Q."/>
            <person name="Paulsen I."/>
            <person name="Zhang H."/>
            <person name="Bastida-Corcuera F.D."/>
            <person name="Simoes-Barbosa A."/>
            <person name="Brown M.T."/>
            <person name="Hayes R.D."/>
            <person name="Mukherjee M."/>
            <person name="Okumura C.Y."/>
            <person name="Schneider R."/>
            <person name="Smith A.J."/>
            <person name="Vanacova S."/>
            <person name="Villalvazo M."/>
            <person name="Haas B.J."/>
            <person name="Pertea M."/>
            <person name="Feldblyum T.V."/>
            <person name="Utterback T.R."/>
            <person name="Shu C.L."/>
            <person name="Osoegawa K."/>
            <person name="de Jong P.J."/>
            <person name="Hrdy I."/>
            <person name="Horvathova L."/>
            <person name="Zubacova Z."/>
            <person name="Dolezal P."/>
            <person name="Malik S.B."/>
            <person name="Logsdon J.M. Jr."/>
            <person name="Henze K."/>
            <person name="Gupta A."/>
            <person name="Wang C.C."/>
            <person name="Dunne R.L."/>
            <person name="Upcroft J.A."/>
            <person name="Upcroft P."/>
            <person name="White O."/>
            <person name="Salzberg S.L."/>
            <person name="Tang P."/>
            <person name="Chiu C.-H."/>
            <person name="Lee Y.-S."/>
            <person name="Embley T.M."/>
            <person name="Coombs G.H."/>
            <person name="Mottram J.C."/>
            <person name="Tachezy J."/>
            <person name="Fraser-Liggett C.M."/>
            <person name="Johnson P.J."/>
        </authorList>
    </citation>
    <scope>NUCLEOTIDE SEQUENCE [LARGE SCALE GENOMIC DNA]</scope>
    <source>
        <strain evidence="7">G3</strain>
    </source>
</reference>
<dbReference type="RefSeq" id="XP_001316296.1">
    <property type="nucleotide sequence ID" value="XM_001316261.1"/>
</dbReference>
<evidence type="ECO:0000256" key="4">
    <source>
        <dbReference type="RuleBase" id="RU000304"/>
    </source>
</evidence>
<feature type="domain" description="Protein kinase" evidence="6">
    <location>
        <begin position="14"/>
        <end position="267"/>
    </location>
</feature>
<evidence type="ECO:0000313" key="7">
    <source>
        <dbReference type="EMBL" id="EAY04073.1"/>
    </source>
</evidence>
<keyword evidence="8" id="KW-1185">Reference proteome</keyword>
<gene>
    <name evidence="7" type="ORF">TVAG_203770</name>
</gene>
<organism evidence="7 8">
    <name type="scientific">Trichomonas vaginalis (strain ATCC PRA-98 / G3)</name>
    <dbReference type="NCBI Taxonomy" id="412133"/>
    <lineage>
        <taxon>Eukaryota</taxon>
        <taxon>Metamonada</taxon>
        <taxon>Parabasalia</taxon>
        <taxon>Trichomonadida</taxon>
        <taxon>Trichomonadidae</taxon>
        <taxon>Trichomonas</taxon>
    </lineage>
</organism>
<evidence type="ECO:0000313" key="8">
    <source>
        <dbReference type="Proteomes" id="UP000001542"/>
    </source>
</evidence>
<dbReference type="STRING" id="5722.A2ETF3"/>
<feature type="binding site" evidence="3">
    <location>
        <position position="43"/>
    </location>
    <ligand>
        <name>ATP</name>
        <dbReference type="ChEBI" id="CHEBI:30616"/>
    </ligand>
</feature>
<dbReference type="CDD" id="cd14003">
    <property type="entry name" value="STKc_AMPK-like"/>
    <property type="match status" value="1"/>
</dbReference>
<dbReference type="SUPFAM" id="SSF56112">
    <property type="entry name" value="Protein kinase-like (PK-like)"/>
    <property type="match status" value="1"/>
</dbReference>
<dbReference type="AlphaFoldDB" id="A2ETF3"/>
<dbReference type="PROSITE" id="PS50011">
    <property type="entry name" value="PROTEIN_KINASE_DOM"/>
    <property type="match status" value="1"/>
</dbReference>
<comment type="similarity">
    <text evidence="4">Belongs to the protein kinase superfamily.</text>
</comment>
<dbReference type="InterPro" id="IPR008271">
    <property type="entry name" value="Ser/Thr_kinase_AS"/>
</dbReference>
<dbReference type="PANTHER" id="PTHR24346:SF30">
    <property type="entry name" value="MATERNAL EMBRYONIC LEUCINE ZIPPER KINASE"/>
    <property type="match status" value="1"/>
</dbReference>
<protein>
    <submittedName>
        <fullName evidence="7">CAMK family protein kinase</fullName>
    </submittedName>
</protein>
<dbReference type="GO" id="GO:0005524">
    <property type="term" value="F:ATP binding"/>
    <property type="evidence" value="ECO:0007669"/>
    <property type="project" value="UniProtKB-UniRule"/>
</dbReference>
<dbReference type="Proteomes" id="UP000001542">
    <property type="component" value="Unassembled WGS sequence"/>
</dbReference>
<dbReference type="InterPro" id="IPR011009">
    <property type="entry name" value="Kinase-like_dom_sf"/>
</dbReference>
<keyword evidence="4" id="KW-0723">Serine/threonine-protein kinase</keyword>
<dbReference type="GO" id="GO:0004674">
    <property type="term" value="F:protein serine/threonine kinase activity"/>
    <property type="evidence" value="ECO:0000318"/>
    <property type="project" value="GO_Central"/>
</dbReference>
<name>A2ETF3_TRIV3</name>
<dbReference type="PROSITE" id="PS00107">
    <property type="entry name" value="PROTEIN_KINASE_ATP"/>
    <property type="match status" value="1"/>
</dbReference>
<dbReference type="FunFam" id="1.10.510.10:FF:000271">
    <property type="entry name" value="Non-specific serine/threonine protein kinase"/>
    <property type="match status" value="1"/>
</dbReference>
<dbReference type="SMR" id="A2ETF3"/>
<dbReference type="FunCoup" id="A2ETF3">
    <property type="interactions" value="669"/>
</dbReference>